<dbReference type="InterPro" id="IPR024079">
    <property type="entry name" value="MetalloPept_cat_dom_sf"/>
</dbReference>
<feature type="signal peptide" evidence="5">
    <location>
        <begin position="1"/>
        <end position="17"/>
    </location>
</feature>
<dbReference type="Gene3D" id="3.40.390.10">
    <property type="entry name" value="Collagenase (Catalytic Domain)"/>
    <property type="match status" value="1"/>
</dbReference>
<evidence type="ECO:0000259" key="6">
    <source>
        <dbReference type="Pfam" id="PF13933"/>
    </source>
</evidence>
<dbReference type="PANTHER" id="PTHR39399:SF1">
    <property type="entry name" value="PROTEIN ZPS1"/>
    <property type="match status" value="1"/>
</dbReference>
<dbReference type="Pfam" id="PF13933">
    <property type="entry name" value="HRXXH"/>
    <property type="match status" value="1"/>
</dbReference>
<dbReference type="InterPro" id="IPR029482">
    <property type="entry name" value="HRXXH"/>
</dbReference>
<evidence type="ECO:0000256" key="5">
    <source>
        <dbReference type="SAM" id="SignalP"/>
    </source>
</evidence>
<keyword evidence="8" id="KW-1185">Reference proteome</keyword>
<feature type="region of interest" description="Disordered" evidence="4">
    <location>
        <begin position="254"/>
        <end position="294"/>
    </location>
</feature>
<dbReference type="InterPro" id="IPR039124">
    <property type="entry name" value="PRA1-like"/>
</dbReference>
<dbReference type="GO" id="GO:0005178">
    <property type="term" value="F:integrin binding"/>
    <property type="evidence" value="ECO:0007669"/>
    <property type="project" value="TreeGrafter"/>
</dbReference>
<dbReference type="FunFam" id="3.40.390.10:FF:000043">
    <property type="entry name" value="Major allergen Asp F2"/>
    <property type="match status" value="1"/>
</dbReference>
<evidence type="ECO:0000256" key="3">
    <source>
        <dbReference type="ARBA" id="ARBA00060890"/>
    </source>
</evidence>
<evidence type="ECO:0000256" key="2">
    <source>
        <dbReference type="ARBA" id="ARBA00023180"/>
    </source>
</evidence>
<gene>
    <name evidence="7" type="ORF">PHISCL_05664</name>
</gene>
<evidence type="ECO:0000313" key="7">
    <source>
        <dbReference type="EMBL" id="RJE21999.1"/>
    </source>
</evidence>
<dbReference type="GO" id="GO:0005576">
    <property type="term" value="C:extracellular region"/>
    <property type="evidence" value="ECO:0007669"/>
    <property type="project" value="TreeGrafter"/>
</dbReference>
<dbReference type="OrthoDB" id="4689212at2759"/>
<name>A0A3A2ZFP0_9EURO</name>
<dbReference type="GO" id="GO:0008270">
    <property type="term" value="F:zinc ion binding"/>
    <property type="evidence" value="ECO:0007669"/>
    <property type="project" value="TreeGrafter"/>
</dbReference>
<evidence type="ECO:0000256" key="4">
    <source>
        <dbReference type="SAM" id="MobiDB-lite"/>
    </source>
</evidence>
<dbReference type="AlphaFoldDB" id="A0A3A2ZFP0"/>
<feature type="chain" id="PRO_5017481082" evidence="5">
    <location>
        <begin position="18"/>
        <end position="294"/>
    </location>
</feature>
<reference evidence="8" key="1">
    <citation type="submission" date="2017-02" db="EMBL/GenBank/DDBJ databases">
        <authorList>
            <person name="Tafer H."/>
            <person name="Lopandic K."/>
        </authorList>
    </citation>
    <scope>NUCLEOTIDE SEQUENCE [LARGE SCALE GENOMIC DNA]</scope>
    <source>
        <strain evidence="8">CBS 366.77</strain>
    </source>
</reference>
<comment type="similarity">
    <text evidence="3">Belongs to the ZPS1 family.</text>
</comment>
<organism evidence="7 8">
    <name type="scientific">Aspergillus sclerotialis</name>
    <dbReference type="NCBI Taxonomy" id="2070753"/>
    <lineage>
        <taxon>Eukaryota</taxon>
        <taxon>Fungi</taxon>
        <taxon>Dikarya</taxon>
        <taxon>Ascomycota</taxon>
        <taxon>Pezizomycotina</taxon>
        <taxon>Eurotiomycetes</taxon>
        <taxon>Eurotiomycetidae</taxon>
        <taxon>Eurotiales</taxon>
        <taxon>Aspergillaceae</taxon>
        <taxon>Aspergillus</taxon>
        <taxon>Aspergillus subgen. Polypaecilum</taxon>
    </lineage>
</organism>
<sequence>MAALKTLFLFAITAATALPSPMVLDRKESQPLSSSNAPWDAGATTQFPIHPSCNVTQRRQIEQGLNETVELAAHAKAHILRWGNESDIYQKYFGNRPSLEPIGAFDLIAKGNRDVLFRCDNPDGNCQLEDPFVQGLTEAGYAGHWRGENGTDETVICELSYHTRRSLTTMCALGYNIAESETNVFWASDLMHRLYHMPAFGQHWVDHYADDYEEVVDMAKSNKTYSTHDSEALQYFALETYAYDIAVPGVGCPGPQHDSNHAEVSGSSSAGASPTSTTTQSASAASDIPEVSSL</sequence>
<dbReference type="STRING" id="2070753.A0A3A2ZFP0"/>
<dbReference type="PANTHER" id="PTHR39399">
    <property type="entry name" value="PROTEIN ZPS1"/>
    <property type="match status" value="1"/>
</dbReference>
<dbReference type="EMBL" id="MVGC01000192">
    <property type="protein sequence ID" value="RJE21999.1"/>
    <property type="molecule type" value="Genomic_DNA"/>
</dbReference>
<proteinExistence type="inferred from homology"/>
<feature type="compositionally biased region" description="Low complexity" evidence="4">
    <location>
        <begin position="265"/>
        <end position="286"/>
    </location>
</feature>
<dbReference type="GO" id="GO:0009277">
    <property type="term" value="C:fungal-type cell wall"/>
    <property type="evidence" value="ECO:0007669"/>
    <property type="project" value="TreeGrafter"/>
</dbReference>
<evidence type="ECO:0000256" key="1">
    <source>
        <dbReference type="ARBA" id="ARBA00022729"/>
    </source>
</evidence>
<comment type="caution">
    <text evidence="7">The sequence shown here is derived from an EMBL/GenBank/DDBJ whole genome shotgun (WGS) entry which is preliminary data.</text>
</comment>
<dbReference type="GO" id="GO:0009986">
    <property type="term" value="C:cell surface"/>
    <property type="evidence" value="ECO:0007669"/>
    <property type="project" value="TreeGrafter"/>
</dbReference>
<dbReference type="CDD" id="cd11307">
    <property type="entry name" value="M35_Asp_f2_like"/>
    <property type="match status" value="1"/>
</dbReference>
<feature type="domain" description="Putative peptidase" evidence="6">
    <location>
        <begin position="8"/>
        <end position="254"/>
    </location>
</feature>
<accession>A0A3A2ZFP0</accession>
<dbReference type="GO" id="GO:0008237">
    <property type="term" value="F:metallopeptidase activity"/>
    <property type="evidence" value="ECO:0007669"/>
    <property type="project" value="InterPro"/>
</dbReference>
<evidence type="ECO:0000313" key="8">
    <source>
        <dbReference type="Proteomes" id="UP000266188"/>
    </source>
</evidence>
<dbReference type="SUPFAM" id="SSF55486">
    <property type="entry name" value="Metalloproteases ('zincins'), catalytic domain"/>
    <property type="match status" value="1"/>
</dbReference>
<dbReference type="Proteomes" id="UP000266188">
    <property type="component" value="Unassembled WGS sequence"/>
</dbReference>
<keyword evidence="1 5" id="KW-0732">Signal</keyword>
<keyword evidence="2" id="KW-0325">Glycoprotein</keyword>
<protein>
    <submittedName>
        <fullName evidence="7">Metallopeptidase activity</fullName>
    </submittedName>
</protein>